<dbReference type="GO" id="GO:0043190">
    <property type="term" value="C:ATP-binding cassette (ABC) transporter complex"/>
    <property type="evidence" value="ECO:0007669"/>
    <property type="project" value="InterPro"/>
</dbReference>
<organism evidence="2 3">
    <name type="scientific">Oceanispirochaeta crateris</name>
    <dbReference type="NCBI Taxonomy" id="2518645"/>
    <lineage>
        <taxon>Bacteria</taxon>
        <taxon>Pseudomonadati</taxon>
        <taxon>Spirochaetota</taxon>
        <taxon>Spirochaetia</taxon>
        <taxon>Spirochaetales</taxon>
        <taxon>Spirochaetaceae</taxon>
        <taxon>Oceanispirochaeta</taxon>
    </lineage>
</organism>
<dbReference type="Proteomes" id="UP000324209">
    <property type="component" value="Chromosome"/>
</dbReference>
<feature type="transmembrane region" description="Helical" evidence="1">
    <location>
        <begin position="90"/>
        <end position="110"/>
    </location>
</feature>
<dbReference type="GO" id="GO:0005548">
    <property type="term" value="F:phospholipid transporter activity"/>
    <property type="evidence" value="ECO:0007669"/>
    <property type="project" value="TreeGrafter"/>
</dbReference>
<reference evidence="2 3" key="1">
    <citation type="submission" date="2019-02" db="EMBL/GenBank/DDBJ databases">
        <title>Complete Genome Sequence and Methylome Analysis of free living Spirochaetas.</title>
        <authorList>
            <person name="Fomenkov A."/>
            <person name="Dubinina G."/>
            <person name="Leshcheva N."/>
            <person name="Mikheeva N."/>
            <person name="Grabovich M."/>
            <person name="Vincze T."/>
            <person name="Roberts R.J."/>
        </authorList>
    </citation>
    <scope>NUCLEOTIDE SEQUENCE [LARGE SCALE GENOMIC DNA]</scope>
    <source>
        <strain evidence="2 3">K2</strain>
    </source>
</reference>
<dbReference type="KEGG" id="ock:EXM22_04955"/>
<keyword evidence="1" id="KW-1133">Transmembrane helix</keyword>
<evidence type="ECO:0000313" key="2">
    <source>
        <dbReference type="EMBL" id="QEN07369.1"/>
    </source>
</evidence>
<dbReference type="InterPro" id="IPR030802">
    <property type="entry name" value="Permease_MalE"/>
</dbReference>
<dbReference type="PANTHER" id="PTHR30188">
    <property type="entry name" value="ABC TRANSPORTER PERMEASE PROTEIN-RELATED"/>
    <property type="match status" value="1"/>
</dbReference>
<protein>
    <submittedName>
        <fullName evidence="2">ABC transporter permease</fullName>
    </submittedName>
</protein>
<proteinExistence type="predicted"/>
<name>A0A5C1QJM9_9SPIO</name>
<sequence>MIESMGRWLREKVKGSAYAFNFFLFLLKETVHFPWTKRVGFNVLIMQIYFTGVEALSVIALISLGIGAVIIVQGVALLPKFGQSDLMYTILILVITRELGPMLTAFIITARSGSAITTELGNMVISHEMEAYMSVGIHPVSYLGVPRLYGVILAMLFLNIYFNLFGLMGSYLVASFIHDIPFQDYLIHLINALTPADILSAIIKSFVFGFIIASVSIYYGFSVNRAVTEVPQKTIKSIGTSIILCILADAILVIVTRL</sequence>
<evidence type="ECO:0000313" key="3">
    <source>
        <dbReference type="Proteomes" id="UP000324209"/>
    </source>
</evidence>
<gene>
    <name evidence="2" type="ORF">EXM22_04955</name>
</gene>
<dbReference type="EMBL" id="CP036150">
    <property type="protein sequence ID" value="QEN07369.1"/>
    <property type="molecule type" value="Genomic_DNA"/>
</dbReference>
<dbReference type="PANTHER" id="PTHR30188:SF4">
    <property type="entry name" value="PROTEIN TRIGALACTOSYLDIACYLGLYCEROL 1, CHLOROPLASTIC"/>
    <property type="match status" value="1"/>
</dbReference>
<accession>A0A5C1QJM9</accession>
<feature type="transmembrane region" description="Helical" evidence="1">
    <location>
        <begin position="148"/>
        <end position="177"/>
    </location>
</feature>
<dbReference type="OrthoDB" id="9810518at2"/>
<dbReference type="Pfam" id="PF02405">
    <property type="entry name" value="MlaE"/>
    <property type="match status" value="1"/>
</dbReference>
<keyword evidence="1" id="KW-0812">Transmembrane</keyword>
<dbReference type="RefSeq" id="WP_149485450.1">
    <property type="nucleotide sequence ID" value="NZ_CP036150.1"/>
</dbReference>
<feature type="transmembrane region" description="Helical" evidence="1">
    <location>
        <begin position="55"/>
        <end position="78"/>
    </location>
</feature>
<feature type="transmembrane region" description="Helical" evidence="1">
    <location>
        <begin position="198"/>
        <end position="218"/>
    </location>
</feature>
<keyword evidence="3" id="KW-1185">Reference proteome</keyword>
<feature type="transmembrane region" description="Helical" evidence="1">
    <location>
        <begin position="238"/>
        <end position="256"/>
    </location>
</feature>
<evidence type="ECO:0000256" key="1">
    <source>
        <dbReference type="SAM" id="Phobius"/>
    </source>
</evidence>
<dbReference type="AlphaFoldDB" id="A0A5C1QJM9"/>
<keyword evidence="1" id="KW-0472">Membrane</keyword>